<dbReference type="Gene3D" id="3.30.420.40">
    <property type="match status" value="2"/>
</dbReference>
<organism evidence="2 3">
    <name type="scientific">Nocardia mexicana</name>
    <dbReference type="NCBI Taxonomy" id="279262"/>
    <lineage>
        <taxon>Bacteria</taxon>
        <taxon>Bacillati</taxon>
        <taxon>Actinomycetota</taxon>
        <taxon>Actinomycetes</taxon>
        <taxon>Mycobacteriales</taxon>
        <taxon>Nocardiaceae</taxon>
        <taxon>Nocardia</taxon>
    </lineage>
</organism>
<keyword evidence="3" id="KW-1185">Reference proteome</keyword>
<proteinExistence type="predicted"/>
<dbReference type="PANTHER" id="PTHR43190">
    <property type="entry name" value="N-ACETYL-D-GLUCOSAMINE KINASE"/>
    <property type="match status" value="1"/>
</dbReference>
<dbReference type="PANTHER" id="PTHR43190:SF3">
    <property type="entry name" value="N-ACETYL-D-GLUCOSAMINE KINASE"/>
    <property type="match status" value="1"/>
</dbReference>
<dbReference type="Pfam" id="PF01869">
    <property type="entry name" value="BcrAD_BadFG"/>
    <property type="match status" value="1"/>
</dbReference>
<keyword evidence="2" id="KW-0418">Kinase</keyword>
<dbReference type="Proteomes" id="UP000255355">
    <property type="component" value="Unassembled WGS sequence"/>
</dbReference>
<gene>
    <name evidence="2" type="ORF">DFR68_107504</name>
</gene>
<feature type="domain" description="ATPase BadF/BadG/BcrA/BcrD type" evidence="1">
    <location>
        <begin position="21"/>
        <end position="305"/>
    </location>
</feature>
<dbReference type="AlphaFoldDB" id="A0A370H5P2"/>
<dbReference type="STRING" id="1210089.GCA_001613165_08086"/>
<dbReference type="InterPro" id="IPR002731">
    <property type="entry name" value="ATPase_BadF"/>
</dbReference>
<reference evidence="2 3" key="1">
    <citation type="submission" date="2018-07" db="EMBL/GenBank/DDBJ databases">
        <title>Genomic Encyclopedia of Type Strains, Phase IV (KMG-IV): sequencing the most valuable type-strain genomes for metagenomic binning, comparative biology and taxonomic classification.</title>
        <authorList>
            <person name="Goeker M."/>
        </authorList>
    </citation>
    <scope>NUCLEOTIDE SEQUENCE [LARGE SCALE GENOMIC DNA]</scope>
    <source>
        <strain evidence="2 3">DSM 44952</strain>
    </source>
</reference>
<dbReference type="SUPFAM" id="SSF53067">
    <property type="entry name" value="Actin-like ATPase domain"/>
    <property type="match status" value="2"/>
</dbReference>
<evidence type="ECO:0000313" key="2">
    <source>
        <dbReference type="EMBL" id="RDI49376.1"/>
    </source>
</evidence>
<keyword evidence="2" id="KW-0808">Transferase</keyword>
<sequence length="320" mass="31698">MPRDPAWFAKMLGMSATVLAIDLGKTKCRASLRIDGWEKQRADGPGAPGLAAAGGVDAAVTAIRAVIDRIEAPATPFVVSVGAAGAAAAPEARMRLARQLAGLPNVAGVAITSDAVTAHAGALGGAPGVTLTAGTGAVATAIDEAGAFTRVDGWGPLLGDEGSGGWIGVEGLRAALRCHDGRGPETALAAAARARYGPLDDLPRVFGQHENPALLAAGFAPDVAAAADTDATAADIMAAAGRALGRSALAAITRSGLREPVPYALTGGLVELGAALLIPIENTIGGAAERRAARGGPIDGAALLAVDTETALEPLIARIS</sequence>
<evidence type="ECO:0000313" key="3">
    <source>
        <dbReference type="Proteomes" id="UP000255355"/>
    </source>
</evidence>
<name>A0A370H5P2_9NOCA</name>
<dbReference type="InterPro" id="IPR052519">
    <property type="entry name" value="Euk-type_GlcNAc_Kinase"/>
</dbReference>
<protein>
    <submittedName>
        <fullName evidence="2">N-acetylglucosamine kinase-like BadF-type ATPase</fullName>
    </submittedName>
</protein>
<dbReference type="InterPro" id="IPR043129">
    <property type="entry name" value="ATPase_NBD"/>
</dbReference>
<accession>A0A370H5P2</accession>
<dbReference type="EMBL" id="QQAZ01000007">
    <property type="protein sequence ID" value="RDI49376.1"/>
    <property type="molecule type" value="Genomic_DNA"/>
</dbReference>
<evidence type="ECO:0000259" key="1">
    <source>
        <dbReference type="Pfam" id="PF01869"/>
    </source>
</evidence>
<dbReference type="GO" id="GO:0016301">
    <property type="term" value="F:kinase activity"/>
    <property type="evidence" value="ECO:0007669"/>
    <property type="project" value="UniProtKB-KW"/>
</dbReference>
<comment type="caution">
    <text evidence="2">The sequence shown here is derived from an EMBL/GenBank/DDBJ whole genome shotgun (WGS) entry which is preliminary data.</text>
</comment>